<evidence type="ECO:0000256" key="1">
    <source>
        <dbReference type="ARBA" id="ARBA00022722"/>
    </source>
</evidence>
<dbReference type="InterPro" id="IPR002729">
    <property type="entry name" value="CRISPR-assoc_Cas1"/>
</dbReference>
<comment type="caution">
    <text evidence="9">The sequence shown here is derived from an EMBL/GenBank/DDBJ whole genome shotgun (WGS) entry which is preliminary data.</text>
</comment>
<dbReference type="InterPro" id="IPR042206">
    <property type="entry name" value="CRISPR-assoc_Cas1_C"/>
</dbReference>
<dbReference type="PANTHER" id="PTHR34353:SF2">
    <property type="entry name" value="CRISPR-ASSOCIATED ENDONUCLEASE CAS1 1"/>
    <property type="match status" value="1"/>
</dbReference>
<keyword evidence="6" id="KW-0051">Antiviral defense</keyword>
<accession>T1D793</accession>
<dbReference type="GO" id="GO:0046872">
    <property type="term" value="F:metal ion binding"/>
    <property type="evidence" value="ECO:0007669"/>
    <property type="project" value="UniProtKB-KW"/>
</dbReference>
<dbReference type="AlphaFoldDB" id="T1D793"/>
<name>T1D793_9ZZZZ</name>
<keyword evidence="4" id="KW-0378">Hydrolase</keyword>
<proteinExistence type="predicted"/>
<evidence type="ECO:0000256" key="3">
    <source>
        <dbReference type="ARBA" id="ARBA00022759"/>
    </source>
</evidence>
<dbReference type="GO" id="GO:0004519">
    <property type="term" value="F:endonuclease activity"/>
    <property type="evidence" value="ECO:0007669"/>
    <property type="project" value="UniProtKB-KW"/>
</dbReference>
<dbReference type="Gene3D" id="1.20.120.920">
    <property type="entry name" value="CRISPR-associated endonuclease Cas1, C-terminal domain"/>
    <property type="match status" value="1"/>
</dbReference>
<keyword evidence="5" id="KW-0460">Magnesium</keyword>
<evidence type="ECO:0000313" key="9">
    <source>
        <dbReference type="EMBL" id="EQD77314.1"/>
    </source>
</evidence>
<protein>
    <submittedName>
        <fullName evidence="9">CRISPR-associated protein, Cas1 family</fullName>
    </submittedName>
</protein>
<evidence type="ECO:0000256" key="5">
    <source>
        <dbReference type="ARBA" id="ARBA00022842"/>
    </source>
</evidence>
<dbReference type="EMBL" id="AUZY01000819">
    <property type="protein sequence ID" value="EQD77314.1"/>
    <property type="molecule type" value="Genomic_DNA"/>
</dbReference>
<keyword evidence="2" id="KW-0479">Metal-binding</keyword>
<keyword evidence="8" id="KW-0464">Manganese</keyword>
<keyword evidence="1" id="KW-0540">Nuclease</keyword>
<keyword evidence="3" id="KW-0255">Endonuclease</keyword>
<reference evidence="9" key="2">
    <citation type="journal article" date="2014" name="ISME J.">
        <title>Microbial stratification in low pH oxic and suboxic macroscopic growths along an acid mine drainage.</title>
        <authorList>
            <person name="Mendez-Garcia C."/>
            <person name="Mesa V."/>
            <person name="Sprenger R.R."/>
            <person name="Richter M."/>
            <person name="Diez M.S."/>
            <person name="Solano J."/>
            <person name="Bargiela R."/>
            <person name="Golyshina O.V."/>
            <person name="Manteca A."/>
            <person name="Ramos J.L."/>
            <person name="Gallego J.R."/>
            <person name="Llorente I."/>
            <person name="Martins Dos Santos V.A."/>
            <person name="Jensen O.N."/>
            <person name="Pelaez A.I."/>
            <person name="Sanchez J."/>
            <person name="Ferrer M."/>
        </authorList>
    </citation>
    <scope>NUCLEOTIDE SEQUENCE</scope>
</reference>
<feature type="non-terminal residue" evidence="9">
    <location>
        <position position="202"/>
    </location>
</feature>
<dbReference type="GO" id="GO:0051607">
    <property type="term" value="P:defense response to virus"/>
    <property type="evidence" value="ECO:0007669"/>
    <property type="project" value="UniProtKB-KW"/>
</dbReference>
<reference evidence="9" key="1">
    <citation type="submission" date="2013-08" db="EMBL/GenBank/DDBJ databases">
        <authorList>
            <person name="Mendez C."/>
            <person name="Richter M."/>
            <person name="Ferrer M."/>
            <person name="Sanchez J."/>
        </authorList>
    </citation>
    <scope>NUCLEOTIDE SEQUENCE</scope>
</reference>
<evidence type="ECO:0000256" key="8">
    <source>
        <dbReference type="ARBA" id="ARBA00023211"/>
    </source>
</evidence>
<keyword evidence="7" id="KW-0238">DNA-binding</keyword>
<evidence type="ECO:0000256" key="2">
    <source>
        <dbReference type="ARBA" id="ARBA00022723"/>
    </source>
</evidence>
<gene>
    <name evidence="9" type="ORF">B1B_01127</name>
</gene>
<dbReference type="GO" id="GO:0043571">
    <property type="term" value="P:maintenance of CRISPR repeat elements"/>
    <property type="evidence" value="ECO:0007669"/>
    <property type="project" value="InterPro"/>
</dbReference>
<sequence>ANRGPTEESVLGLMGWEGRTAVAYWSEFAKIVNRLWPEGGFVSRKGKGKSWAQSATDPVNALLNFGYALLEGRVRHSTGSVGLLPEIGFLHETAASKLPLVYDLEEPFRWLVDLSVVETIAGRGLDRKADFIITENYHIRLRPHAIGLLSERLSENFNRAVSFGGQRRTLDAILFETARKLARHLLQGSKRLDLDYPFGAFD</sequence>
<dbReference type="GO" id="GO:0016787">
    <property type="term" value="F:hydrolase activity"/>
    <property type="evidence" value="ECO:0007669"/>
    <property type="project" value="UniProtKB-KW"/>
</dbReference>
<dbReference type="NCBIfam" id="TIGR00287">
    <property type="entry name" value="cas1"/>
    <property type="match status" value="1"/>
</dbReference>
<dbReference type="CDD" id="cd09634">
    <property type="entry name" value="Cas1_I-II-III"/>
    <property type="match status" value="1"/>
</dbReference>
<evidence type="ECO:0000256" key="6">
    <source>
        <dbReference type="ARBA" id="ARBA00023118"/>
    </source>
</evidence>
<evidence type="ECO:0000256" key="4">
    <source>
        <dbReference type="ARBA" id="ARBA00022801"/>
    </source>
</evidence>
<dbReference type="InterPro" id="IPR050646">
    <property type="entry name" value="Cas1"/>
</dbReference>
<dbReference type="Pfam" id="PF01867">
    <property type="entry name" value="Cas_Cas1"/>
    <property type="match status" value="1"/>
</dbReference>
<organism evidence="9">
    <name type="scientific">mine drainage metagenome</name>
    <dbReference type="NCBI Taxonomy" id="410659"/>
    <lineage>
        <taxon>unclassified sequences</taxon>
        <taxon>metagenomes</taxon>
        <taxon>ecological metagenomes</taxon>
    </lineage>
</organism>
<evidence type="ECO:0000256" key="7">
    <source>
        <dbReference type="ARBA" id="ARBA00023125"/>
    </source>
</evidence>
<feature type="non-terminal residue" evidence="9">
    <location>
        <position position="1"/>
    </location>
</feature>
<dbReference type="GO" id="GO:0003677">
    <property type="term" value="F:DNA binding"/>
    <property type="evidence" value="ECO:0007669"/>
    <property type="project" value="UniProtKB-KW"/>
</dbReference>
<dbReference type="PANTHER" id="PTHR34353">
    <property type="entry name" value="CRISPR-ASSOCIATED ENDONUCLEASE CAS1 1"/>
    <property type="match status" value="1"/>
</dbReference>